<dbReference type="RefSeq" id="WP_235313358.1">
    <property type="nucleotide sequence ID" value="NZ_JAKGAS010000007.1"/>
</dbReference>
<organism evidence="1 2">
    <name type="scientific">Paraglaciecola algarum</name>
    <dbReference type="NCBI Taxonomy" id="3050085"/>
    <lineage>
        <taxon>Bacteria</taxon>
        <taxon>Pseudomonadati</taxon>
        <taxon>Pseudomonadota</taxon>
        <taxon>Gammaproteobacteria</taxon>
        <taxon>Alteromonadales</taxon>
        <taxon>Alteromonadaceae</taxon>
        <taxon>Paraglaciecola</taxon>
    </lineage>
</organism>
<proteinExistence type="predicted"/>
<sequence>MTTSVLSSLKVIARPKIEPKSPVIGKRMKLIEKLEQQKDMATCMIEKRPFEAFREKMVTNKETGERQKQRRPVSVKPWYYDSDSHYYFEVKINNKPVELQKGKPAIDIGDKSKLPEVIDTIIKATEKGELDELLLAKPTSKIIQTTKPKVKA</sequence>
<gene>
    <name evidence="1" type="ORF">L0668_14175</name>
</gene>
<evidence type="ECO:0000313" key="1">
    <source>
        <dbReference type="EMBL" id="MCF2949261.1"/>
    </source>
</evidence>
<dbReference type="InterPro" id="IPR046581">
    <property type="entry name" value="DUF6641"/>
</dbReference>
<keyword evidence="2" id="KW-1185">Reference proteome</keyword>
<protein>
    <submittedName>
        <fullName evidence="1">Uncharacterized protein</fullName>
    </submittedName>
</protein>
<accession>A0ABS9D8H2</accession>
<comment type="caution">
    <text evidence="1">The sequence shown here is derived from an EMBL/GenBank/DDBJ whole genome shotgun (WGS) entry which is preliminary data.</text>
</comment>
<dbReference type="Pfam" id="PF20346">
    <property type="entry name" value="DUF6641"/>
    <property type="match status" value="1"/>
</dbReference>
<dbReference type="EMBL" id="JAKGAS010000007">
    <property type="protein sequence ID" value="MCF2949261.1"/>
    <property type="molecule type" value="Genomic_DNA"/>
</dbReference>
<evidence type="ECO:0000313" key="2">
    <source>
        <dbReference type="Proteomes" id="UP001521137"/>
    </source>
</evidence>
<dbReference type="Proteomes" id="UP001521137">
    <property type="component" value="Unassembled WGS sequence"/>
</dbReference>
<name>A0ABS9D8H2_9ALTE</name>
<reference evidence="1 2" key="1">
    <citation type="submission" date="2022-01" db="EMBL/GenBank/DDBJ databases">
        <title>Paraglaciecola sp. G1-23.</title>
        <authorList>
            <person name="Jin M.S."/>
            <person name="Han D.M."/>
            <person name="Kim H.M."/>
            <person name="Jeon C.O."/>
        </authorList>
    </citation>
    <scope>NUCLEOTIDE SEQUENCE [LARGE SCALE GENOMIC DNA]</scope>
    <source>
        <strain evidence="1 2">G1-23</strain>
    </source>
</reference>